<keyword evidence="3" id="KW-1185">Reference proteome</keyword>
<evidence type="ECO:0000313" key="2">
    <source>
        <dbReference type="EMBL" id="MEI9410725.1"/>
    </source>
</evidence>
<keyword evidence="1" id="KW-0472">Membrane</keyword>
<gene>
    <name evidence="2" type="ORF">O7A60_18410</name>
</gene>
<accession>A0ABU8L063</accession>
<protein>
    <recommendedName>
        <fullName evidence="4">DUF2730 family protein</fullName>
    </recommendedName>
</protein>
<evidence type="ECO:0000256" key="1">
    <source>
        <dbReference type="SAM" id="Phobius"/>
    </source>
</evidence>
<dbReference type="EMBL" id="JAPYKS010000013">
    <property type="protein sequence ID" value="MEI9410725.1"/>
    <property type="molecule type" value="Genomic_DNA"/>
</dbReference>
<feature type="transmembrane region" description="Helical" evidence="1">
    <location>
        <begin position="6"/>
        <end position="25"/>
    </location>
</feature>
<dbReference type="Proteomes" id="UP001387293">
    <property type="component" value="Unassembled WGS sequence"/>
</dbReference>
<reference evidence="2 3" key="1">
    <citation type="submission" date="2022-12" db="EMBL/GenBank/DDBJ databases">
        <authorList>
            <person name="Muema E."/>
        </authorList>
    </citation>
    <scope>NUCLEOTIDE SEQUENCE [LARGE SCALE GENOMIC DNA]</scope>
    <source>
        <strain evidence="3">1326</strain>
    </source>
</reference>
<name>A0ABU8L063_9HYPH</name>
<sequence length="130" mass="14098">MEDLSTWASLASPLLSLATIVYVFLTAGSKKAQADIDAFKASNAEELQVIRSSIDGKSAEIERKLEDHAVRVQSIESDMKHLPDVKSFTDLRLAVAEIKGEAGKQAEVVNGIARTVHRMENFLLTGSKAA</sequence>
<evidence type="ECO:0000313" key="3">
    <source>
        <dbReference type="Proteomes" id="UP001387293"/>
    </source>
</evidence>
<comment type="caution">
    <text evidence="2">The sequence shown here is derived from an EMBL/GenBank/DDBJ whole genome shotgun (WGS) entry which is preliminary data.</text>
</comment>
<dbReference type="RefSeq" id="WP_337107449.1">
    <property type="nucleotide sequence ID" value="NZ_JAPYKS010000013.1"/>
</dbReference>
<evidence type="ECO:0008006" key="4">
    <source>
        <dbReference type="Google" id="ProtNLM"/>
    </source>
</evidence>
<organism evidence="2 3">
    <name type="scientific">Mesorhizobium salmacidum</name>
    <dbReference type="NCBI Taxonomy" id="3015171"/>
    <lineage>
        <taxon>Bacteria</taxon>
        <taxon>Pseudomonadati</taxon>
        <taxon>Pseudomonadota</taxon>
        <taxon>Alphaproteobacteria</taxon>
        <taxon>Hyphomicrobiales</taxon>
        <taxon>Phyllobacteriaceae</taxon>
        <taxon>Mesorhizobium</taxon>
    </lineage>
</organism>
<keyword evidence="1" id="KW-1133">Transmembrane helix</keyword>
<keyword evidence="1" id="KW-0812">Transmembrane</keyword>
<proteinExistence type="predicted"/>